<name>C3ZC31_BRAFL</name>
<dbReference type="InterPro" id="IPR018081">
    <property type="entry name" value="Anaphylatoxin_comp_syst"/>
</dbReference>
<dbReference type="SUPFAM" id="SSF47686">
    <property type="entry name" value="Anaphylotoxins (complement system)"/>
    <property type="match status" value="1"/>
</dbReference>
<evidence type="ECO:0000313" key="3">
    <source>
        <dbReference type="EMBL" id="EEN49803.1"/>
    </source>
</evidence>
<reference evidence="3" key="1">
    <citation type="journal article" date="2008" name="Nature">
        <title>The amphioxus genome and the evolution of the chordate karyotype.</title>
        <authorList>
            <consortium name="US DOE Joint Genome Institute (JGI-PGF)"/>
            <person name="Putnam N.H."/>
            <person name="Butts T."/>
            <person name="Ferrier D.E.K."/>
            <person name="Furlong R.F."/>
            <person name="Hellsten U."/>
            <person name="Kawashima T."/>
            <person name="Robinson-Rechavi M."/>
            <person name="Shoguchi E."/>
            <person name="Terry A."/>
            <person name="Yu J.-K."/>
            <person name="Benito-Gutierrez E.L."/>
            <person name="Dubchak I."/>
            <person name="Garcia-Fernandez J."/>
            <person name="Gibson-Brown J.J."/>
            <person name="Grigoriev I.V."/>
            <person name="Horton A.C."/>
            <person name="de Jong P.J."/>
            <person name="Jurka J."/>
            <person name="Kapitonov V.V."/>
            <person name="Kohara Y."/>
            <person name="Kuroki Y."/>
            <person name="Lindquist E."/>
            <person name="Lucas S."/>
            <person name="Osoegawa K."/>
            <person name="Pennacchio L.A."/>
            <person name="Salamov A.A."/>
            <person name="Satou Y."/>
            <person name="Sauka-Spengler T."/>
            <person name="Schmutz J."/>
            <person name="Shin-I T."/>
            <person name="Toyoda A."/>
            <person name="Bronner-Fraser M."/>
            <person name="Fujiyama A."/>
            <person name="Holland L.Z."/>
            <person name="Holland P.W.H."/>
            <person name="Satoh N."/>
            <person name="Rokhsar D.S."/>
        </authorList>
    </citation>
    <scope>NUCLEOTIDE SEQUENCE [LARGE SCALE GENOMIC DNA]</scope>
    <source>
        <strain evidence="3">S238N-H82</strain>
        <tissue evidence="3">Testes</tissue>
    </source>
</reference>
<protein>
    <recommendedName>
        <fullName evidence="4">Anaphylatoxin-like domain-containing protein</fullName>
    </recommendedName>
</protein>
<feature type="compositionally biased region" description="Low complexity" evidence="1">
    <location>
        <begin position="114"/>
        <end position="125"/>
    </location>
</feature>
<organism>
    <name type="scientific">Branchiostoma floridae</name>
    <name type="common">Florida lancelet</name>
    <name type="synonym">Amphioxus</name>
    <dbReference type="NCBI Taxonomy" id="7739"/>
    <lineage>
        <taxon>Eukaryota</taxon>
        <taxon>Metazoa</taxon>
        <taxon>Chordata</taxon>
        <taxon>Cephalochordata</taxon>
        <taxon>Leptocardii</taxon>
        <taxon>Amphioxiformes</taxon>
        <taxon>Branchiostomatidae</taxon>
        <taxon>Branchiostoma</taxon>
    </lineage>
</organism>
<evidence type="ECO:0000256" key="2">
    <source>
        <dbReference type="SAM" id="SignalP"/>
    </source>
</evidence>
<feature type="chain" id="PRO_5002936629" description="Anaphylatoxin-like domain-containing protein" evidence="2">
    <location>
        <begin position="22"/>
        <end position="228"/>
    </location>
</feature>
<feature type="region of interest" description="Disordered" evidence="1">
    <location>
        <begin position="114"/>
        <end position="159"/>
    </location>
</feature>
<gene>
    <name evidence="3" type="ORF">BRAFLDRAFT_75749</name>
</gene>
<dbReference type="InParanoid" id="C3ZC31"/>
<evidence type="ECO:0008006" key="4">
    <source>
        <dbReference type="Google" id="ProtNLM"/>
    </source>
</evidence>
<dbReference type="AlphaFoldDB" id="C3ZC31"/>
<feature type="signal peptide" evidence="2">
    <location>
        <begin position="1"/>
        <end position="21"/>
    </location>
</feature>
<feature type="region of interest" description="Disordered" evidence="1">
    <location>
        <begin position="27"/>
        <end position="65"/>
    </location>
</feature>
<keyword evidence="2" id="KW-0732">Signal</keyword>
<proteinExistence type="predicted"/>
<evidence type="ECO:0000256" key="1">
    <source>
        <dbReference type="SAM" id="MobiDB-lite"/>
    </source>
</evidence>
<dbReference type="EMBL" id="GG666606">
    <property type="protein sequence ID" value="EEN49803.1"/>
    <property type="molecule type" value="Genomic_DNA"/>
</dbReference>
<sequence>MSLTAWLRVSVFVFLLVTSSCLEVATEDAEGDNQGESTQNADDQDSTQTTDDQDSPDPSGDTDHLRQECCLQGRLAASRWGSCPGKATRYLKTVSLDDDEAKTCRLAFSGCCSRSSTAATTSDSGPGKDVKQLGGGPTTSEGDTEQKFKSAPQQPTGPYELRKSCCDRGHQSLRQEGPCQVKARKYVRTTNLGRSDAKLCRLMFGACCYRASRVAKPAAVRLSSIHVQ</sequence>
<accession>C3ZC31</accession>